<feature type="transmembrane region" description="Helical" evidence="8">
    <location>
        <begin position="100"/>
        <end position="122"/>
    </location>
</feature>
<name>A0A1Y2K2J2_9PROT</name>
<evidence type="ECO:0000256" key="7">
    <source>
        <dbReference type="ARBA" id="ARBA00023136"/>
    </source>
</evidence>
<dbReference type="GO" id="GO:0008360">
    <property type="term" value="P:regulation of cell shape"/>
    <property type="evidence" value="ECO:0007669"/>
    <property type="project" value="UniProtKB-KW"/>
</dbReference>
<keyword evidence="7 8" id="KW-0472">Membrane</keyword>
<accession>A0A1Y2K2J2</accession>
<feature type="transmembrane region" description="Helical" evidence="8">
    <location>
        <begin position="56"/>
        <end position="79"/>
    </location>
</feature>
<evidence type="ECO:0000256" key="6">
    <source>
        <dbReference type="ARBA" id="ARBA00022989"/>
    </source>
</evidence>
<keyword evidence="4 8" id="KW-0812">Transmembrane</keyword>
<evidence type="ECO:0000256" key="1">
    <source>
        <dbReference type="ARBA" id="ARBA00004651"/>
    </source>
</evidence>
<dbReference type="STRING" id="1434232.MAIT1_02295"/>
<evidence type="ECO:0000256" key="3">
    <source>
        <dbReference type="ARBA" id="ARBA00022475"/>
    </source>
</evidence>
<dbReference type="AlphaFoldDB" id="A0A1Y2K2J2"/>
<evidence type="ECO:0000256" key="5">
    <source>
        <dbReference type="ARBA" id="ARBA00022960"/>
    </source>
</evidence>
<dbReference type="OrthoDB" id="7161178at2"/>
<evidence type="ECO:0000256" key="2">
    <source>
        <dbReference type="ARBA" id="ARBA00007776"/>
    </source>
</evidence>
<sequence length="171" mass="18971">MILASLSRWIPALTLILAVAIQELALPWRAWSVFRPDLALLCLFYWRLYRPDLCGPLLAFLIGLLIDMVSGAPLGLNAFSKTLFILPISYFGARLRATDFLFLLPVVALLGAGEQLVQWVTLLPLQQGWARWDLVAGRVISTALCAPLVVAGLIHLHRTWLEETPGAGRRS</sequence>
<keyword evidence="5" id="KW-0133">Cell shape</keyword>
<dbReference type="Proteomes" id="UP000194003">
    <property type="component" value="Unassembled WGS sequence"/>
</dbReference>
<dbReference type="EMBL" id="LVJN01000020">
    <property type="protein sequence ID" value="OSM02192.1"/>
    <property type="molecule type" value="Genomic_DNA"/>
</dbReference>
<evidence type="ECO:0000256" key="4">
    <source>
        <dbReference type="ARBA" id="ARBA00022692"/>
    </source>
</evidence>
<proteinExistence type="inferred from homology"/>
<dbReference type="RefSeq" id="WP_085444679.1">
    <property type="nucleotide sequence ID" value="NZ_LVJN01000020.1"/>
</dbReference>
<dbReference type="GO" id="GO:0005886">
    <property type="term" value="C:plasma membrane"/>
    <property type="evidence" value="ECO:0007669"/>
    <property type="project" value="UniProtKB-SubCell"/>
</dbReference>
<protein>
    <submittedName>
        <fullName evidence="9">Putative rod shape-determining protein MreD</fullName>
    </submittedName>
</protein>
<dbReference type="Pfam" id="PF04093">
    <property type="entry name" value="MreD"/>
    <property type="match status" value="1"/>
</dbReference>
<gene>
    <name evidence="9" type="ORF">MAIT1_02295</name>
</gene>
<keyword evidence="3" id="KW-1003">Cell membrane</keyword>
<keyword evidence="6 8" id="KW-1133">Transmembrane helix</keyword>
<evidence type="ECO:0000256" key="8">
    <source>
        <dbReference type="SAM" id="Phobius"/>
    </source>
</evidence>
<evidence type="ECO:0000313" key="9">
    <source>
        <dbReference type="EMBL" id="OSM02192.1"/>
    </source>
</evidence>
<comment type="subcellular location">
    <subcellularLocation>
        <location evidence="1">Cell membrane</location>
        <topology evidence="1">Multi-pass membrane protein</topology>
    </subcellularLocation>
</comment>
<dbReference type="InterPro" id="IPR007227">
    <property type="entry name" value="Cell_shape_determining_MreD"/>
</dbReference>
<dbReference type="NCBIfam" id="TIGR03426">
    <property type="entry name" value="shape_MreD"/>
    <property type="match status" value="1"/>
</dbReference>
<comment type="caution">
    <text evidence="9">The sequence shown here is derived from an EMBL/GenBank/DDBJ whole genome shotgun (WGS) entry which is preliminary data.</text>
</comment>
<reference evidence="9 10" key="1">
    <citation type="journal article" date="2016" name="BMC Genomics">
        <title>Combined genomic and structural analyses of a cultured magnetotactic bacterium reveals its niche adaptation to a dynamic environment.</title>
        <authorList>
            <person name="Araujo A.C."/>
            <person name="Morillo V."/>
            <person name="Cypriano J."/>
            <person name="Teixeira L.C."/>
            <person name="Leao P."/>
            <person name="Lyra S."/>
            <person name="Almeida L.G."/>
            <person name="Bazylinski D.A."/>
            <person name="Vasconcellos A.T."/>
            <person name="Abreu F."/>
            <person name="Lins U."/>
        </authorList>
    </citation>
    <scope>NUCLEOTIDE SEQUENCE [LARGE SCALE GENOMIC DNA]</scope>
    <source>
        <strain evidence="9 10">IT-1</strain>
    </source>
</reference>
<comment type="similarity">
    <text evidence="2">Belongs to the MreD family.</text>
</comment>
<organism evidence="9 10">
    <name type="scientific">Magnetofaba australis IT-1</name>
    <dbReference type="NCBI Taxonomy" id="1434232"/>
    <lineage>
        <taxon>Bacteria</taxon>
        <taxon>Pseudomonadati</taxon>
        <taxon>Pseudomonadota</taxon>
        <taxon>Magnetococcia</taxon>
        <taxon>Magnetococcales</taxon>
        <taxon>Magnetococcaceae</taxon>
        <taxon>Magnetofaba</taxon>
    </lineage>
</organism>
<evidence type="ECO:0000313" key="10">
    <source>
        <dbReference type="Proteomes" id="UP000194003"/>
    </source>
</evidence>
<keyword evidence="10" id="KW-1185">Reference proteome</keyword>
<feature type="transmembrane region" description="Helical" evidence="8">
    <location>
        <begin position="134"/>
        <end position="154"/>
    </location>
</feature>